<dbReference type="Gene3D" id="1.10.530.10">
    <property type="match status" value="1"/>
</dbReference>
<feature type="signal peptide" evidence="2">
    <location>
        <begin position="1"/>
        <end position="19"/>
    </location>
</feature>
<dbReference type="Pfam" id="PF01464">
    <property type="entry name" value="SLT"/>
    <property type="match status" value="1"/>
</dbReference>
<feature type="domain" description="Transglycosylase SLT" evidence="3">
    <location>
        <begin position="222"/>
        <end position="308"/>
    </location>
</feature>
<protein>
    <recommendedName>
        <fullName evidence="3">Transglycosylase SLT domain-containing protein</fullName>
    </recommendedName>
</protein>
<organism evidence="4 5">
    <name type="scientific">Paramarasmius palmivorus</name>
    <dbReference type="NCBI Taxonomy" id="297713"/>
    <lineage>
        <taxon>Eukaryota</taxon>
        <taxon>Fungi</taxon>
        <taxon>Dikarya</taxon>
        <taxon>Basidiomycota</taxon>
        <taxon>Agaricomycotina</taxon>
        <taxon>Agaricomycetes</taxon>
        <taxon>Agaricomycetidae</taxon>
        <taxon>Agaricales</taxon>
        <taxon>Marasmiineae</taxon>
        <taxon>Marasmiaceae</taxon>
        <taxon>Paramarasmius</taxon>
    </lineage>
</organism>
<evidence type="ECO:0000256" key="2">
    <source>
        <dbReference type="SAM" id="SignalP"/>
    </source>
</evidence>
<dbReference type="SUPFAM" id="SSF53955">
    <property type="entry name" value="Lysozyme-like"/>
    <property type="match status" value="1"/>
</dbReference>
<gene>
    <name evidence="4" type="ORF">VNI00_004102</name>
</gene>
<keyword evidence="2" id="KW-0732">Signal</keyword>
<feature type="region of interest" description="Disordered" evidence="1">
    <location>
        <begin position="28"/>
        <end position="141"/>
    </location>
</feature>
<evidence type="ECO:0000259" key="3">
    <source>
        <dbReference type="Pfam" id="PF01464"/>
    </source>
</evidence>
<keyword evidence="5" id="KW-1185">Reference proteome</keyword>
<dbReference type="InterPro" id="IPR023346">
    <property type="entry name" value="Lysozyme-like_dom_sf"/>
</dbReference>
<evidence type="ECO:0000256" key="1">
    <source>
        <dbReference type="SAM" id="MobiDB-lite"/>
    </source>
</evidence>
<dbReference type="AlphaFoldDB" id="A0AAW0DQU2"/>
<feature type="chain" id="PRO_5043687588" description="Transglycosylase SLT domain-containing protein" evidence="2">
    <location>
        <begin position="20"/>
        <end position="363"/>
    </location>
</feature>
<evidence type="ECO:0000313" key="5">
    <source>
        <dbReference type="Proteomes" id="UP001383192"/>
    </source>
</evidence>
<proteinExistence type="predicted"/>
<dbReference type="Proteomes" id="UP001383192">
    <property type="component" value="Unassembled WGS sequence"/>
</dbReference>
<sequence>MKFHSFALAALCTAIVVEASNPHEARLNARHNRLSRRTSNNKLAKRCKNRPQGPSSSSSAPATQPTQDNSNNNNNNSGDNSGSNNSGNNGNNDQNNNNNNGGQQNNGGDQNNNSGNNNNNNNSSNNSGNSGNNSGSSNGSSGGSIGGLLNVASNCGDIGATHDITSITGPNGNLYWLNCGLEDSSGWRPPFIKMSDIQFVDLNDALKDSNSPFHACQAFTDLFYKHGNENGIPPIVLASFAMQESSCNPQTTGGGGEAGLMQLTHEKCVGTSDCYEPDFNIGTGARFFKTLLDNNGGDVLTSVGNYNGWYKGMTKDAATAARNSACCRCQQNLDYIFQTVNGWWQNVNAYSNHLGAYFNLDVC</sequence>
<name>A0AAW0DQU2_9AGAR</name>
<dbReference type="EMBL" id="JAYKXP010000010">
    <property type="protein sequence ID" value="KAK7053476.1"/>
    <property type="molecule type" value="Genomic_DNA"/>
</dbReference>
<reference evidence="4 5" key="1">
    <citation type="submission" date="2024-01" db="EMBL/GenBank/DDBJ databases">
        <title>A draft genome for a cacao thread blight-causing isolate of Paramarasmius palmivorus.</title>
        <authorList>
            <person name="Baruah I.K."/>
            <person name="Bukari Y."/>
            <person name="Amoako-Attah I."/>
            <person name="Meinhardt L.W."/>
            <person name="Bailey B.A."/>
            <person name="Cohen S.P."/>
        </authorList>
    </citation>
    <scope>NUCLEOTIDE SEQUENCE [LARGE SCALE GENOMIC DNA]</scope>
    <source>
        <strain evidence="4 5">GH-12</strain>
    </source>
</reference>
<dbReference type="InterPro" id="IPR008258">
    <property type="entry name" value="Transglycosylase_SLT_dom_1"/>
</dbReference>
<comment type="caution">
    <text evidence="4">The sequence shown here is derived from an EMBL/GenBank/DDBJ whole genome shotgun (WGS) entry which is preliminary data.</text>
</comment>
<accession>A0AAW0DQU2</accession>
<feature type="compositionally biased region" description="Low complexity" evidence="1">
    <location>
        <begin position="54"/>
        <end position="139"/>
    </location>
</feature>
<evidence type="ECO:0000313" key="4">
    <source>
        <dbReference type="EMBL" id="KAK7053476.1"/>
    </source>
</evidence>